<dbReference type="PIRSF" id="PIRSF006806">
    <property type="entry name" value="FTHF_cligase"/>
    <property type="match status" value="1"/>
</dbReference>
<sequence>MPPEQPSRKQLRAARRRLSRADQAQHARRVAQQAGISQVFLRARRLGFYWPVDGELDPSPLLRIAERLGKQCYLPVLSPIRGKALGNKLLFARKLPAERITRNRFGIPEPSRRGRHLAQPIALDLLVVPLVGFDPRCHRIGMGGGFYDRTLGYLRHHRHWRRPRLMGVAHECQRIEAISPSPWDIQLDWIVTEARLYSSQADAN</sequence>
<gene>
    <name evidence="7" type="ORF">G3446_14310</name>
</gene>
<dbReference type="PANTHER" id="PTHR23407:SF1">
    <property type="entry name" value="5-FORMYLTETRAHYDROFOLATE CYCLO-LIGASE"/>
    <property type="match status" value="1"/>
</dbReference>
<evidence type="ECO:0000256" key="6">
    <source>
        <dbReference type="SAM" id="MobiDB-lite"/>
    </source>
</evidence>
<evidence type="ECO:0000313" key="8">
    <source>
        <dbReference type="Proteomes" id="UP000483379"/>
    </source>
</evidence>
<proteinExistence type="inferred from homology"/>
<comment type="cofactor">
    <cofactor evidence="5">
        <name>Mg(2+)</name>
        <dbReference type="ChEBI" id="CHEBI:18420"/>
    </cofactor>
</comment>
<reference evidence="7 8" key="1">
    <citation type="submission" date="2020-02" db="EMBL/GenBank/DDBJ databases">
        <title>Genome sequences of Thiorhodococcus mannitoliphagus and Thiorhodococcus minor, purple sulfur photosynthetic bacteria in the gammaproteobacterial family, Chromatiaceae.</title>
        <authorList>
            <person name="Aviles F.A."/>
            <person name="Meyer T.E."/>
            <person name="Kyndt J.A."/>
        </authorList>
    </citation>
    <scope>NUCLEOTIDE SEQUENCE [LARGE SCALE GENOMIC DNA]</scope>
    <source>
        <strain evidence="7 8">DSM 11518</strain>
    </source>
</reference>
<keyword evidence="5" id="KW-0460">Magnesium</keyword>
<dbReference type="Pfam" id="PF01812">
    <property type="entry name" value="5-FTHF_cyc-lig"/>
    <property type="match status" value="1"/>
</dbReference>
<dbReference type="InterPro" id="IPR037171">
    <property type="entry name" value="NagB/RpiA_transferase-like"/>
</dbReference>
<evidence type="ECO:0000256" key="4">
    <source>
        <dbReference type="PIRSR" id="PIRSR006806-1"/>
    </source>
</evidence>
<dbReference type="EC" id="6.3.3.2" evidence="5"/>
<dbReference type="GO" id="GO:0005524">
    <property type="term" value="F:ATP binding"/>
    <property type="evidence" value="ECO:0007669"/>
    <property type="project" value="UniProtKB-KW"/>
</dbReference>
<evidence type="ECO:0000256" key="1">
    <source>
        <dbReference type="ARBA" id="ARBA00010638"/>
    </source>
</evidence>
<dbReference type="InterPro" id="IPR002698">
    <property type="entry name" value="FTHF_cligase"/>
</dbReference>
<keyword evidence="2 4" id="KW-0547">Nucleotide-binding</keyword>
<evidence type="ECO:0000256" key="3">
    <source>
        <dbReference type="ARBA" id="ARBA00022840"/>
    </source>
</evidence>
<keyword evidence="7" id="KW-0436">Ligase</keyword>
<dbReference type="Proteomes" id="UP000483379">
    <property type="component" value="Unassembled WGS sequence"/>
</dbReference>
<accession>A0A6M0JZV9</accession>
<evidence type="ECO:0000256" key="2">
    <source>
        <dbReference type="ARBA" id="ARBA00022741"/>
    </source>
</evidence>
<comment type="similarity">
    <text evidence="1 5">Belongs to the 5-formyltetrahydrofolate cyclo-ligase family.</text>
</comment>
<evidence type="ECO:0000256" key="5">
    <source>
        <dbReference type="RuleBase" id="RU361279"/>
    </source>
</evidence>
<keyword evidence="3 4" id="KW-0067">ATP-binding</keyword>
<protein>
    <recommendedName>
        <fullName evidence="5">5-formyltetrahydrofolate cyclo-ligase</fullName>
        <ecNumber evidence="5">6.3.3.2</ecNumber>
    </recommendedName>
</protein>
<comment type="caution">
    <text evidence="7">The sequence shown here is derived from an EMBL/GenBank/DDBJ whole genome shotgun (WGS) entry which is preliminary data.</text>
</comment>
<dbReference type="PANTHER" id="PTHR23407">
    <property type="entry name" value="ATPASE INHIBITOR/5-FORMYLTETRAHYDROFOLATE CYCLO-LIGASE"/>
    <property type="match status" value="1"/>
</dbReference>
<dbReference type="EMBL" id="JAAIJQ010000041">
    <property type="protein sequence ID" value="NEV63046.1"/>
    <property type="molecule type" value="Genomic_DNA"/>
</dbReference>
<dbReference type="GO" id="GO:0046872">
    <property type="term" value="F:metal ion binding"/>
    <property type="evidence" value="ECO:0007669"/>
    <property type="project" value="UniProtKB-KW"/>
</dbReference>
<keyword evidence="5" id="KW-0479">Metal-binding</keyword>
<keyword evidence="8" id="KW-1185">Reference proteome</keyword>
<comment type="catalytic activity">
    <reaction evidence="5">
        <text>(6S)-5-formyl-5,6,7,8-tetrahydrofolate + ATP = (6R)-5,10-methenyltetrahydrofolate + ADP + phosphate</text>
        <dbReference type="Rhea" id="RHEA:10488"/>
        <dbReference type="ChEBI" id="CHEBI:30616"/>
        <dbReference type="ChEBI" id="CHEBI:43474"/>
        <dbReference type="ChEBI" id="CHEBI:57455"/>
        <dbReference type="ChEBI" id="CHEBI:57457"/>
        <dbReference type="ChEBI" id="CHEBI:456216"/>
        <dbReference type="EC" id="6.3.3.2"/>
    </reaction>
</comment>
<dbReference type="GO" id="GO:0035999">
    <property type="term" value="P:tetrahydrofolate interconversion"/>
    <property type="evidence" value="ECO:0007669"/>
    <property type="project" value="TreeGrafter"/>
</dbReference>
<dbReference type="Gene3D" id="3.40.50.10420">
    <property type="entry name" value="NagB/RpiA/CoA transferase-like"/>
    <property type="match status" value="1"/>
</dbReference>
<name>A0A6M0JZV9_9GAMM</name>
<dbReference type="NCBIfam" id="TIGR02727">
    <property type="entry name" value="MTHFS_bact"/>
    <property type="match status" value="1"/>
</dbReference>
<dbReference type="GO" id="GO:0030272">
    <property type="term" value="F:5-formyltetrahydrofolate cyclo-ligase activity"/>
    <property type="evidence" value="ECO:0007669"/>
    <property type="project" value="UniProtKB-EC"/>
</dbReference>
<dbReference type="RefSeq" id="WP_164453512.1">
    <property type="nucleotide sequence ID" value="NZ_JAAIJQ010000041.1"/>
</dbReference>
<feature type="binding site" evidence="4">
    <location>
        <begin position="139"/>
        <end position="147"/>
    </location>
    <ligand>
        <name>ATP</name>
        <dbReference type="ChEBI" id="CHEBI:30616"/>
    </ligand>
</feature>
<evidence type="ECO:0000313" key="7">
    <source>
        <dbReference type="EMBL" id="NEV63046.1"/>
    </source>
</evidence>
<dbReference type="InterPro" id="IPR024185">
    <property type="entry name" value="FTHF_cligase-like_sf"/>
</dbReference>
<feature type="compositionally biased region" description="Basic residues" evidence="6">
    <location>
        <begin position="9"/>
        <end position="18"/>
    </location>
</feature>
<dbReference type="SUPFAM" id="SSF100950">
    <property type="entry name" value="NagB/RpiA/CoA transferase-like"/>
    <property type="match status" value="1"/>
</dbReference>
<feature type="region of interest" description="Disordered" evidence="6">
    <location>
        <begin position="1"/>
        <end position="23"/>
    </location>
</feature>
<dbReference type="AlphaFoldDB" id="A0A6M0JZV9"/>
<feature type="binding site" evidence="4">
    <location>
        <position position="55"/>
    </location>
    <ligand>
        <name>substrate</name>
    </ligand>
</feature>
<organism evidence="7 8">
    <name type="scientific">Thiorhodococcus minor</name>
    <dbReference type="NCBI Taxonomy" id="57489"/>
    <lineage>
        <taxon>Bacteria</taxon>
        <taxon>Pseudomonadati</taxon>
        <taxon>Pseudomonadota</taxon>
        <taxon>Gammaproteobacteria</taxon>
        <taxon>Chromatiales</taxon>
        <taxon>Chromatiaceae</taxon>
        <taxon>Thiorhodococcus</taxon>
    </lineage>
</organism>
<dbReference type="GO" id="GO:0009396">
    <property type="term" value="P:folic acid-containing compound biosynthetic process"/>
    <property type="evidence" value="ECO:0007669"/>
    <property type="project" value="TreeGrafter"/>
</dbReference>